<dbReference type="SMART" id="SM00490">
    <property type="entry name" value="HELICc"/>
    <property type="match status" value="1"/>
</dbReference>
<feature type="domain" description="Helicase C-terminal" evidence="2">
    <location>
        <begin position="427"/>
        <end position="590"/>
    </location>
</feature>
<dbReference type="Pfam" id="PF04851">
    <property type="entry name" value="ResIII"/>
    <property type="match status" value="1"/>
</dbReference>
<organism evidence="3 4">
    <name type="scientific">Hoylesella timonensis</name>
    <dbReference type="NCBI Taxonomy" id="386414"/>
    <lineage>
        <taxon>Bacteria</taxon>
        <taxon>Pseudomonadati</taxon>
        <taxon>Bacteroidota</taxon>
        <taxon>Bacteroidia</taxon>
        <taxon>Bacteroidales</taxon>
        <taxon>Prevotellaceae</taxon>
        <taxon>Hoylesella</taxon>
    </lineage>
</organism>
<dbReference type="PANTHER" id="PTHR47396">
    <property type="entry name" value="TYPE I RESTRICTION ENZYME ECOKI R PROTEIN"/>
    <property type="match status" value="1"/>
</dbReference>
<dbReference type="Pfam" id="PF05203">
    <property type="entry name" value="Hom_end_hint"/>
    <property type="match status" value="1"/>
</dbReference>
<dbReference type="Gene3D" id="3.40.50.300">
    <property type="entry name" value="P-loop containing nucleotide triphosphate hydrolases"/>
    <property type="match status" value="2"/>
</dbReference>
<evidence type="ECO:0000313" key="4">
    <source>
        <dbReference type="Proteomes" id="UP000236634"/>
    </source>
</evidence>
<dbReference type="Pfam" id="PF00271">
    <property type="entry name" value="Helicase_C"/>
    <property type="match status" value="1"/>
</dbReference>
<dbReference type="GO" id="GO:0016787">
    <property type="term" value="F:hydrolase activity"/>
    <property type="evidence" value="ECO:0007669"/>
    <property type="project" value="InterPro"/>
</dbReference>
<accession>A0A2K0XPR2</accession>
<dbReference type="GO" id="GO:0005829">
    <property type="term" value="C:cytosol"/>
    <property type="evidence" value="ECO:0007669"/>
    <property type="project" value="TreeGrafter"/>
</dbReference>
<dbReference type="AlphaFoldDB" id="A0A2K0XPR2"/>
<dbReference type="GO" id="GO:0005524">
    <property type="term" value="F:ATP binding"/>
    <property type="evidence" value="ECO:0007669"/>
    <property type="project" value="InterPro"/>
</dbReference>
<dbReference type="InterPro" id="IPR014001">
    <property type="entry name" value="Helicase_ATP-bd"/>
</dbReference>
<dbReference type="InterPro" id="IPR036844">
    <property type="entry name" value="Hint_dom_sf"/>
</dbReference>
<protein>
    <recommendedName>
        <fullName evidence="5">ATP-dependent helicase</fullName>
    </recommendedName>
</protein>
<comment type="caution">
    <text evidence="3">The sequence shown here is derived from an EMBL/GenBank/DDBJ whole genome shotgun (WGS) entry which is preliminary data.</text>
</comment>
<dbReference type="SMART" id="SM00306">
    <property type="entry name" value="HintN"/>
    <property type="match status" value="1"/>
</dbReference>
<evidence type="ECO:0008006" key="5">
    <source>
        <dbReference type="Google" id="ProtNLM"/>
    </source>
</evidence>
<dbReference type="GO" id="GO:0030908">
    <property type="term" value="P:protein splicing"/>
    <property type="evidence" value="ECO:0007669"/>
    <property type="project" value="InterPro"/>
</dbReference>
<dbReference type="Gene3D" id="2.170.16.10">
    <property type="entry name" value="Hedgehog/Intein (Hint) domain"/>
    <property type="match status" value="1"/>
</dbReference>
<evidence type="ECO:0000259" key="2">
    <source>
        <dbReference type="PROSITE" id="PS51194"/>
    </source>
</evidence>
<dbReference type="GO" id="GO:0003677">
    <property type="term" value="F:DNA binding"/>
    <property type="evidence" value="ECO:0007669"/>
    <property type="project" value="InterPro"/>
</dbReference>
<dbReference type="SMART" id="SM00487">
    <property type="entry name" value="DEXDc"/>
    <property type="match status" value="1"/>
</dbReference>
<dbReference type="SUPFAM" id="SSF52540">
    <property type="entry name" value="P-loop containing nucleoside triphosphate hydrolases"/>
    <property type="match status" value="1"/>
</dbReference>
<dbReference type="InterPro" id="IPR003587">
    <property type="entry name" value="Hint_dom_N"/>
</dbReference>
<dbReference type="Proteomes" id="UP000236634">
    <property type="component" value="Unassembled WGS sequence"/>
</dbReference>
<dbReference type="SUPFAM" id="SSF51294">
    <property type="entry name" value="Hedgehog/intein (Hint) domain"/>
    <property type="match status" value="1"/>
</dbReference>
<reference evidence="3 4" key="1">
    <citation type="submission" date="2017-03" db="EMBL/GenBank/DDBJ databases">
        <authorList>
            <person name="Afonso C.L."/>
            <person name="Miller P.J."/>
            <person name="Scott M.A."/>
            <person name="Spackman E."/>
            <person name="Goraichik I."/>
            <person name="Dimitrov K.M."/>
            <person name="Suarez D.L."/>
            <person name="Swayne D.E."/>
        </authorList>
    </citation>
    <scope>NUCLEOTIDE SEQUENCE [LARGE SCALE GENOMIC DNA]</scope>
    <source>
        <strain evidence="3 4">DNF00076</strain>
    </source>
</reference>
<dbReference type="InterPro" id="IPR027417">
    <property type="entry name" value="P-loop_NTPase"/>
</dbReference>
<dbReference type="PROSITE" id="PS51192">
    <property type="entry name" value="HELICASE_ATP_BIND_1"/>
    <property type="match status" value="1"/>
</dbReference>
<dbReference type="PROSITE" id="PS51194">
    <property type="entry name" value="HELICASE_CTER"/>
    <property type="match status" value="1"/>
</dbReference>
<feature type="domain" description="Helicase ATP-binding" evidence="1">
    <location>
        <begin position="197"/>
        <end position="325"/>
    </location>
</feature>
<name>A0A2K0XPR2_9BACT</name>
<dbReference type="InterPro" id="IPR001650">
    <property type="entry name" value="Helicase_C-like"/>
</dbReference>
<dbReference type="InterPro" id="IPR007868">
    <property type="entry name" value="Hom_end_hint"/>
</dbReference>
<proteinExistence type="predicted"/>
<evidence type="ECO:0000259" key="1">
    <source>
        <dbReference type="PROSITE" id="PS51192"/>
    </source>
</evidence>
<dbReference type="EMBL" id="NBAX01000001">
    <property type="protein sequence ID" value="PNP96448.1"/>
    <property type="molecule type" value="Genomic_DNA"/>
</dbReference>
<dbReference type="InterPro" id="IPR006935">
    <property type="entry name" value="Helicase/UvrB_N"/>
</dbReference>
<dbReference type="PANTHER" id="PTHR47396:SF1">
    <property type="entry name" value="ATP-DEPENDENT HELICASE IRC3-RELATED"/>
    <property type="match status" value="1"/>
</dbReference>
<evidence type="ECO:0000313" key="3">
    <source>
        <dbReference type="EMBL" id="PNP96448.1"/>
    </source>
</evidence>
<gene>
    <name evidence="3" type="ORF">BFS16_00755</name>
</gene>
<sequence length="591" mass="67920">MATSMKYSLRYYQKQASDSAVRFFSTPVSKYHALEVLPTGCHAKGSKILLYDGSTKNVEDISIGDILMGDDGTKRNVLQLHNGFDDMYKIIPIKGEPFIVNGGHILSLYKTNEGHLYNCGKSRINEISVRDYLKQTDYYRHTHKLHRSKCIEFHNNKVLPNRVERRKAKPRLQEKSVLVTEFSVEYVGKGEYFGFTLDGNHLYCDSQFFIHHNSGKSLVIADIASRLSEPTIVFQPNKEILEQNFAKLRSYGVEDCSIYSASMNRKEISKITFATIGSVANHMEDFRHFRNIIIDEAHECNPRGGMYKDFIEDGERKVLGLTATPYRLDSINAPIRNERGELMRDIFGEIEKEHRAILRFLTRCKPRIFCNVIYTCQVSELLQQGYLAQMKYYDVTPKEYQQGRLKRNTTGRDFDDASVEESFQYFDMYTYLISIVKRVLHPKQGVPPRRGILVFTKNIIQAQALTAAIPNSAFVTGETKKKDREDILRRFKAGEIKVVANVGVLTTGFDYPELDTIIMARPTMSLALYYQVIGRAIRPFPGKQPWFIDLCGNIKTFGRVENLRIDCPGAGKWMVNGWIDNQWKQLTNVIF</sequence>
<dbReference type="InterPro" id="IPR050742">
    <property type="entry name" value="Helicase_Restrict-Modif_Enz"/>
</dbReference>